<reference evidence="1 2" key="1">
    <citation type="submission" date="2016-08" db="EMBL/GenBank/DDBJ databases">
        <title>Evolution of the type three secretion system and type three effector repertoires in Xanthomonas.</title>
        <authorList>
            <person name="Merda D."/>
            <person name="Briand M."/>
            <person name="Bosis E."/>
            <person name="Rousseau C."/>
            <person name="Portier P."/>
            <person name="Jacques M.-A."/>
            <person name="Fischer-Le Saux M."/>
        </authorList>
    </citation>
    <scope>NUCLEOTIDE SEQUENCE [LARGE SCALE GENOMIC DNA]</scope>
    <source>
        <strain evidence="1 2">CFBP 4691</strain>
    </source>
</reference>
<evidence type="ECO:0000313" key="2">
    <source>
        <dbReference type="Proteomes" id="UP000239898"/>
    </source>
</evidence>
<dbReference type="Proteomes" id="UP000239898">
    <property type="component" value="Unassembled WGS sequence"/>
</dbReference>
<protein>
    <submittedName>
        <fullName evidence="1">Uncharacterized protein</fullName>
    </submittedName>
</protein>
<keyword evidence="2" id="KW-1185">Reference proteome</keyword>
<dbReference type="AlphaFoldDB" id="A0A2S6ZGI2"/>
<dbReference type="EMBL" id="MIGX01000028">
    <property type="protein sequence ID" value="PPT91371.1"/>
    <property type="molecule type" value="Genomic_DNA"/>
</dbReference>
<accession>A0A2S6ZGI2</accession>
<evidence type="ECO:0000313" key="1">
    <source>
        <dbReference type="EMBL" id="PPT91371.1"/>
    </source>
</evidence>
<name>A0A2S6ZGI2_9XANT</name>
<comment type="caution">
    <text evidence="1">The sequence shown here is derived from an EMBL/GenBank/DDBJ whole genome shotgun (WGS) entry which is preliminary data.</text>
</comment>
<dbReference type="OrthoDB" id="6008414at2"/>
<dbReference type="RefSeq" id="WP_128419935.1">
    <property type="nucleotide sequence ID" value="NZ_CP049017.1"/>
</dbReference>
<organism evidence="1 2">
    <name type="scientific">Xanthomonas theicola</name>
    <dbReference type="NCBI Taxonomy" id="56464"/>
    <lineage>
        <taxon>Bacteria</taxon>
        <taxon>Pseudomonadati</taxon>
        <taxon>Pseudomonadota</taxon>
        <taxon>Gammaproteobacteria</taxon>
        <taxon>Lysobacterales</taxon>
        <taxon>Lysobacteraceae</taxon>
        <taxon>Xanthomonas</taxon>
    </lineage>
</organism>
<proteinExistence type="predicted"/>
<gene>
    <name evidence="1" type="ORF">XthCFBP4691_08015</name>
</gene>
<sequence length="74" mass="8236">MLLRTLFQRLGGIRRPDRAHVTLMAALEAGQLKAFREFTPPPRRQGGSVMRLGQRAGDRLDRIAIVPFAGVKVP</sequence>